<keyword evidence="4 14" id="KW-0378">Hydrolase</keyword>
<evidence type="ECO:0000256" key="9">
    <source>
        <dbReference type="ARBA" id="ARBA00023204"/>
    </source>
</evidence>
<organism evidence="17 18">
    <name type="scientific">Hominimerdicola aceti</name>
    <dbReference type="NCBI Taxonomy" id="2981726"/>
    <lineage>
        <taxon>Bacteria</taxon>
        <taxon>Bacillati</taxon>
        <taxon>Bacillota</taxon>
        <taxon>Clostridia</taxon>
        <taxon>Eubacteriales</taxon>
        <taxon>Oscillospiraceae</taxon>
        <taxon>Hominimerdicola</taxon>
    </lineage>
</organism>
<name>A0AAE3II97_9FIRM</name>
<dbReference type="Gene3D" id="3.40.50.300">
    <property type="entry name" value="P-loop containing nucleotide triphosphate hydrolases"/>
    <property type="match status" value="4"/>
</dbReference>
<feature type="domain" description="UvrD-like helicase ATP-binding" evidence="15">
    <location>
        <begin position="3"/>
        <end position="453"/>
    </location>
</feature>
<dbReference type="InterPro" id="IPR014016">
    <property type="entry name" value="UvrD-like_ATP-bd"/>
</dbReference>
<keyword evidence="18" id="KW-1185">Reference proteome</keyword>
<comment type="catalytic activity">
    <reaction evidence="13">
        <text>ATP + H2O = ADP + phosphate + H(+)</text>
        <dbReference type="Rhea" id="RHEA:13065"/>
        <dbReference type="ChEBI" id="CHEBI:15377"/>
        <dbReference type="ChEBI" id="CHEBI:15378"/>
        <dbReference type="ChEBI" id="CHEBI:30616"/>
        <dbReference type="ChEBI" id="CHEBI:43474"/>
        <dbReference type="ChEBI" id="CHEBI:456216"/>
        <dbReference type="EC" id="5.6.2.4"/>
    </reaction>
</comment>
<keyword evidence="8" id="KW-0238">DNA-binding</keyword>
<evidence type="ECO:0000256" key="14">
    <source>
        <dbReference type="PROSITE-ProRule" id="PRU00560"/>
    </source>
</evidence>
<dbReference type="SUPFAM" id="SSF52980">
    <property type="entry name" value="Restriction endonuclease-like"/>
    <property type="match status" value="1"/>
</dbReference>
<dbReference type="AlphaFoldDB" id="A0AAE3II97"/>
<keyword evidence="1" id="KW-0540">Nuclease</keyword>
<proteinExistence type="predicted"/>
<evidence type="ECO:0000256" key="4">
    <source>
        <dbReference type="ARBA" id="ARBA00022801"/>
    </source>
</evidence>
<protein>
    <recommendedName>
        <fullName evidence="12">DNA 3'-5' helicase</fullName>
        <ecNumber evidence="12">5.6.2.4</ecNumber>
    </recommendedName>
</protein>
<dbReference type="InterPro" id="IPR000212">
    <property type="entry name" value="DNA_helicase_UvrD/REP"/>
</dbReference>
<keyword evidence="3" id="KW-0227">DNA damage</keyword>
<dbReference type="Pfam" id="PF12705">
    <property type="entry name" value="PDDEXK_1"/>
    <property type="match status" value="1"/>
</dbReference>
<dbReference type="InterPro" id="IPR014017">
    <property type="entry name" value="DNA_helicase_UvrD-like_C"/>
</dbReference>
<feature type="binding site" evidence="14">
    <location>
        <begin position="24"/>
        <end position="31"/>
    </location>
    <ligand>
        <name>ATP</name>
        <dbReference type="ChEBI" id="CHEBI:30616"/>
    </ligand>
</feature>
<evidence type="ECO:0000256" key="13">
    <source>
        <dbReference type="ARBA" id="ARBA00048988"/>
    </source>
</evidence>
<dbReference type="GO" id="GO:0009338">
    <property type="term" value="C:exodeoxyribonuclease V complex"/>
    <property type="evidence" value="ECO:0007669"/>
    <property type="project" value="TreeGrafter"/>
</dbReference>
<accession>A0AAE3II97</accession>
<dbReference type="PROSITE" id="PS51198">
    <property type="entry name" value="UVRD_HELICASE_ATP_BIND"/>
    <property type="match status" value="1"/>
</dbReference>
<dbReference type="RefSeq" id="WP_267301491.1">
    <property type="nucleotide sequence ID" value="NZ_JAOQJZ010000011.1"/>
</dbReference>
<feature type="domain" description="UvrD-like helicase C-terminal" evidence="16">
    <location>
        <begin position="454"/>
        <end position="725"/>
    </location>
</feature>
<evidence type="ECO:0000313" key="17">
    <source>
        <dbReference type="EMBL" id="MCU6706330.1"/>
    </source>
</evidence>
<dbReference type="EMBL" id="JAOQJZ010000011">
    <property type="protein sequence ID" value="MCU6706330.1"/>
    <property type="molecule type" value="Genomic_DNA"/>
</dbReference>
<dbReference type="GO" id="GO:0000725">
    <property type="term" value="P:recombinational repair"/>
    <property type="evidence" value="ECO:0007669"/>
    <property type="project" value="TreeGrafter"/>
</dbReference>
<keyword evidence="10" id="KW-0413">Isomerase</keyword>
<dbReference type="SUPFAM" id="SSF52540">
    <property type="entry name" value="P-loop containing nucleoside triphosphate hydrolases"/>
    <property type="match status" value="1"/>
</dbReference>
<evidence type="ECO:0000256" key="1">
    <source>
        <dbReference type="ARBA" id="ARBA00022722"/>
    </source>
</evidence>
<evidence type="ECO:0000256" key="11">
    <source>
        <dbReference type="ARBA" id="ARBA00034617"/>
    </source>
</evidence>
<dbReference type="GO" id="GO:0005829">
    <property type="term" value="C:cytosol"/>
    <property type="evidence" value="ECO:0007669"/>
    <property type="project" value="TreeGrafter"/>
</dbReference>
<dbReference type="EC" id="5.6.2.4" evidence="12"/>
<keyword evidence="6" id="KW-0269">Exonuclease</keyword>
<evidence type="ECO:0000256" key="5">
    <source>
        <dbReference type="ARBA" id="ARBA00022806"/>
    </source>
</evidence>
<comment type="catalytic activity">
    <reaction evidence="11">
        <text>Couples ATP hydrolysis with the unwinding of duplex DNA by translocating in the 3'-5' direction.</text>
        <dbReference type="EC" id="5.6.2.4"/>
    </reaction>
</comment>
<dbReference type="Pfam" id="PF13361">
    <property type="entry name" value="UvrD_C"/>
    <property type="match status" value="1"/>
</dbReference>
<evidence type="ECO:0000259" key="15">
    <source>
        <dbReference type="PROSITE" id="PS51198"/>
    </source>
</evidence>
<reference evidence="17 18" key="1">
    <citation type="journal article" date="2021" name="ISME Commun">
        <title>Automated analysis of genomic sequences facilitates high-throughput and comprehensive description of bacteria.</title>
        <authorList>
            <person name="Hitch T.C.A."/>
        </authorList>
    </citation>
    <scope>NUCLEOTIDE SEQUENCE [LARGE SCALE GENOMIC DNA]</scope>
    <source>
        <strain evidence="17 18">Sanger_31</strain>
    </source>
</reference>
<dbReference type="GO" id="GO:0043138">
    <property type="term" value="F:3'-5' DNA helicase activity"/>
    <property type="evidence" value="ECO:0007669"/>
    <property type="project" value="UniProtKB-EC"/>
</dbReference>
<dbReference type="Proteomes" id="UP001208131">
    <property type="component" value="Unassembled WGS sequence"/>
</dbReference>
<evidence type="ECO:0000256" key="6">
    <source>
        <dbReference type="ARBA" id="ARBA00022839"/>
    </source>
</evidence>
<gene>
    <name evidence="17" type="ORF">OCV57_10410</name>
</gene>
<keyword evidence="2 14" id="KW-0547">Nucleotide-binding</keyword>
<dbReference type="PROSITE" id="PS51217">
    <property type="entry name" value="UVRD_HELICASE_CTER"/>
    <property type="match status" value="1"/>
</dbReference>
<sequence>MSEEQIRSYIIDKDSYDKNILVEAGAGAGKTRLIIQRVIGQIGAGIPVEKIVLITFTNAAANELYERIQAGLTENIAKCSGEEKKLYENAVMNLQCMKISTIHSFCLSMLSEQPFEADLHLGLKLAEDGETKQAQADFFERYYRTNGANIEDFGFLNSNQYKLRDSRVKNFLMETFLECAEYRDVEFVRDKSYDSVTFDTINKLAYKEMCNYRDSLVRAFYNGALSGKYEDVAGFIVGDVTKFFPDNMNVYDPKYNYVKVCANLKACKKFLEPFNKTKIKKDHPKSNENMAIFSPSGFDNVKKENALYALNKTATYIEQAVKAYQESEDGESVSNDGLLYHTHELLKNSSEARAFFKDKYSCIYIDEFQDTDVMQTELLLYLCADDSKLIAGGDIWQCPLRDGALFAVGDPKQSIYGFRDADIRLYNKMKAKFQNNNEKNCGFFSLDYNFRSDEQLIAWVNEKFQPEINGKYGMTYSNMISKADKPAAVSDDVIRGAYFVKDPGAESVAKIISDLVKVGKIFDKGVERPIKYSDFLLLLWNTTQMEFYSMVLTDRGIPYTMWGKRPQKNSLVLKRFIALAEFVFESYSPTAKEKAYSILWRCRPDSIDFEDAEIDVDNYEQNCESNDATLVAVKASADTVNEPIAKLYKILDFPELLFDNTSNREYELSNLIYLIEKWEKQDFAGSDELMDMMKNELSVLKEKELILDSSEQNCVRLMNLHKAKGLEGNIVIMAEAKNHKFSGEKYTDLVAKRQVYVPLKTSDYSYMDYLTFYPNERKQAEDKYFGEQLRLEYVAATRAKQAFIFVYTFERKKPVIDKLTMSKIGRELPQINNATAQSAVQAAQINVKDIFDEVNNSRNAFDESVKKLSEKYVSKITPSHLEDGKKVTIPSGVEKLSYERPKGIDIGHMVHRAFELAVNMSGKLFPYNETPQQNELIQKIVSRAYLDFEDECSSQDSESFYKDYINYQLHSFLKDKDIEKLLKTAQAVYTELPFYSMDGNEYSNGVMDLVLKMSDKSFIIIDYKTNIQEEADRKLFEERILKTYRPQLDFYEKILRKMLSLSEETEVECHIYFMNDDKYMKN</sequence>
<dbReference type="PANTHER" id="PTHR11070:SF23">
    <property type="entry name" value="RECBCD ENZYME SUBUNIT RECB"/>
    <property type="match status" value="1"/>
</dbReference>
<dbReference type="GO" id="GO:0004527">
    <property type="term" value="F:exonuclease activity"/>
    <property type="evidence" value="ECO:0007669"/>
    <property type="project" value="UniProtKB-KW"/>
</dbReference>
<evidence type="ECO:0000256" key="10">
    <source>
        <dbReference type="ARBA" id="ARBA00023235"/>
    </source>
</evidence>
<dbReference type="InterPro" id="IPR027417">
    <property type="entry name" value="P-loop_NTPase"/>
</dbReference>
<evidence type="ECO:0000256" key="12">
    <source>
        <dbReference type="ARBA" id="ARBA00034808"/>
    </source>
</evidence>
<dbReference type="Pfam" id="PF00580">
    <property type="entry name" value="UvrD-helicase"/>
    <property type="match status" value="1"/>
</dbReference>
<dbReference type="InterPro" id="IPR011335">
    <property type="entry name" value="Restrct_endonuc-II-like"/>
</dbReference>
<dbReference type="GO" id="GO:0005524">
    <property type="term" value="F:ATP binding"/>
    <property type="evidence" value="ECO:0007669"/>
    <property type="project" value="UniProtKB-UniRule"/>
</dbReference>
<dbReference type="Gene3D" id="3.90.320.10">
    <property type="match status" value="1"/>
</dbReference>
<evidence type="ECO:0000259" key="16">
    <source>
        <dbReference type="PROSITE" id="PS51217"/>
    </source>
</evidence>
<comment type="caution">
    <text evidence="17">The sequence shown here is derived from an EMBL/GenBank/DDBJ whole genome shotgun (WGS) entry which is preliminary data.</text>
</comment>
<evidence type="ECO:0000256" key="8">
    <source>
        <dbReference type="ARBA" id="ARBA00023125"/>
    </source>
</evidence>
<dbReference type="PANTHER" id="PTHR11070">
    <property type="entry name" value="UVRD / RECB / PCRA DNA HELICASE FAMILY MEMBER"/>
    <property type="match status" value="1"/>
</dbReference>
<evidence type="ECO:0000256" key="7">
    <source>
        <dbReference type="ARBA" id="ARBA00022840"/>
    </source>
</evidence>
<evidence type="ECO:0000313" key="18">
    <source>
        <dbReference type="Proteomes" id="UP001208131"/>
    </source>
</evidence>
<keyword evidence="5 14" id="KW-0347">Helicase</keyword>
<evidence type="ECO:0000256" key="3">
    <source>
        <dbReference type="ARBA" id="ARBA00022763"/>
    </source>
</evidence>
<dbReference type="GO" id="GO:0003677">
    <property type="term" value="F:DNA binding"/>
    <property type="evidence" value="ECO:0007669"/>
    <property type="project" value="UniProtKB-KW"/>
</dbReference>
<keyword evidence="7 14" id="KW-0067">ATP-binding</keyword>
<evidence type="ECO:0000256" key="2">
    <source>
        <dbReference type="ARBA" id="ARBA00022741"/>
    </source>
</evidence>
<keyword evidence="9" id="KW-0234">DNA repair</keyword>
<dbReference type="InterPro" id="IPR038726">
    <property type="entry name" value="PDDEXK_AddAB-type"/>
</dbReference>
<dbReference type="InterPro" id="IPR011604">
    <property type="entry name" value="PDDEXK-like_dom_sf"/>
</dbReference>